<feature type="chain" id="PRO_5037471963" description="DUF3515 domain-containing protein" evidence="1">
    <location>
        <begin position="33"/>
        <end position="170"/>
    </location>
</feature>
<evidence type="ECO:0000313" key="3">
    <source>
        <dbReference type="Proteomes" id="UP000632740"/>
    </source>
</evidence>
<evidence type="ECO:0000313" key="2">
    <source>
        <dbReference type="EMBL" id="GIG20120.1"/>
    </source>
</evidence>
<dbReference type="EMBL" id="BONK01000002">
    <property type="protein sequence ID" value="GIG20120.1"/>
    <property type="molecule type" value="Genomic_DNA"/>
</dbReference>
<feature type="signal peptide" evidence="1">
    <location>
        <begin position="1"/>
        <end position="32"/>
    </location>
</feature>
<accession>A0A919TY20</accession>
<evidence type="ECO:0008006" key="4">
    <source>
        <dbReference type="Google" id="ProtNLM"/>
    </source>
</evidence>
<organism evidence="2 3">
    <name type="scientific">Cellulomonas chitinilytica</name>
    <dbReference type="NCBI Taxonomy" id="398759"/>
    <lineage>
        <taxon>Bacteria</taxon>
        <taxon>Bacillati</taxon>
        <taxon>Actinomycetota</taxon>
        <taxon>Actinomycetes</taxon>
        <taxon>Micrococcales</taxon>
        <taxon>Cellulomonadaceae</taxon>
        <taxon>Cellulomonas</taxon>
    </lineage>
</organism>
<dbReference type="InterPro" id="IPR021903">
    <property type="entry name" value="DUF3515"/>
</dbReference>
<dbReference type="AlphaFoldDB" id="A0A919TY20"/>
<proteinExistence type="predicted"/>
<protein>
    <recommendedName>
        <fullName evidence="4">DUF3515 domain-containing protein</fullName>
    </recommendedName>
</protein>
<gene>
    <name evidence="2" type="ORF">Cch01nite_08440</name>
</gene>
<dbReference type="Pfam" id="PF12028">
    <property type="entry name" value="DUF3515"/>
    <property type="match status" value="1"/>
</dbReference>
<reference evidence="2" key="1">
    <citation type="submission" date="2021-01" db="EMBL/GenBank/DDBJ databases">
        <title>Whole genome shotgun sequence of Cellulomonas chitinilytica NBRC 110799.</title>
        <authorList>
            <person name="Komaki H."/>
            <person name="Tamura T."/>
        </authorList>
    </citation>
    <scope>NUCLEOTIDE SEQUENCE</scope>
    <source>
        <strain evidence="2">NBRC 110799</strain>
    </source>
</reference>
<keyword evidence="1" id="KW-0732">Signal</keyword>
<comment type="caution">
    <text evidence="2">The sequence shown here is derived from an EMBL/GenBank/DDBJ whole genome shotgun (WGS) entry which is preliminary data.</text>
</comment>
<dbReference type="Proteomes" id="UP000632740">
    <property type="component" value="Unassembled WGS sequence"/>
</dbReference>
<name>A0A919TY20_9CELL</name>
<evidence type="ECO:0000256" key="1">
    <source>
        <dbReference type="SAM" id="SignalP"/>
    </source>
</evidence>
<keyword evidence="3" id="KW-1185">Reference proteome</keyword>
<sequence>MPATSPRPTRARSRVLLGVVASAALLAGCTSAVPVPVAPHATDPVCASVVLATPDSLGDGLTRRDTTSQATTAWGDPAHPVVLRCGVELLGPTTEHCVTVATPGGATVDWVAVASDPEHEDTSAWTFTTYGREPAVEVQVPAEVAQERSTAFMDALGPAVDRTTKTRACL</sequence>
<dbReference type="PROSITE" id="PS51257">
    <property type="entry name" value="PROKAR_LIPOPROTEIN"/>
    <property type="match status" value="1"/>
</dbReference>
<dbReference type="RefSeq" id="WP_239069857.1">
    <property type="nucleotide sequence ID" value="NZ_BONK01000002.1"/>
</dbReference>